<reference evidence="2 3" key="1">
    <citation type="journal article" date="2021" name="Elife">
        <title>Chloroplast acquisition without the gene transfer in kleptoplastic sea slugs, Plakobranchus ocellatus.</title>
        <authorList>
            <person name="Maeda T."/>
            <person name="Takahashi S."/>
            <person name="Yoshida T."/>
            <person name="Shimamura S."/>
            <person name="Takaki Y."/>
            <person name="Nagai Y."/>
            <person name="Toyoda A."/>
            <person name="Suzuki Y."/>
            <person name="Arimoto A."/>
            <person name="Ishii H."/>
            <person name="Satoh N."/>
            <person name="Nishiyama T."/>
            <person name="Hasebe M."/>
            <person name="Maruyama T."/>
            <person name="Minagawa J."/>
            <person name="Obokata J."/>
            <person name="Shigenobu S."/>
        </authorList>
    </citation>
    <scope>NUCLEOTIDE SEQUENCE [LARGE SCALE GENOMIC DNA]</scope>
</reference>
<dbReference type="Proteomes" id="UP000762676">
    <property type="component" value="Unassembled WGS sequence"/>
</dbReference>
<gene>
    <name evidence="2" type="ORF">ElyMa_000191200</name>
</gene>
<organism evidence="2 3">
    <name type="scientific">Elysia marginata</name>
    <dbReference type="NCBI Taxonomy" id="1093978"/>
    <lineage>
        <taxon>Eukaryota</taxon>
        <taxon>Metazoa</taxon>
        <taxon>Spiralia</taxon>
        <taxon>Lophotrochozoa</taxon>
        <taxon>Mollusca</taxon>
        <taxon>Gastropoda</taxon>
        <taxon>Heterobranchia</taxon>
        <taxon>Euthyneura</taxon>
        <taxon>Panpulmonata</taxon>
        <taxon>Sacoglossa</taxon>
        <taxon>Placobranchoidea</taxon>
        <taxon>Plakobranchidae</taxon>
        <taxon>Elysia</taxon>
    </lineage>
</organism>
<evidence type="ECO:0000256" key="1">
    <source>
        <dbReference type="SAM" id="MobiDB-lite"/>
    </source>
</evidence>
<feature type="region of interest" description="Disordered" evidence="1">
    <location>
        <begin position="129"/>
        <end position="179"/>
    </location>
</feature>
<protein>
    <submittedName>
        <fullName evidence="2">Uncharacterized protein</fullName>
    </submittedName>
</protein>
<evidence type="ECO:0000313" key="2">
    <source>
        <dbReference type="EMBL" id="GFR64903.1"/>
    </source>
</evidence>
<dbReference type="EMBL" id="BMAT01000359">
    <property type="protein sequence ID" value="GFR64903.1"/>
    <property type="molecule type" value="Genomic_DNA"/>
</dbReference>
<accession>A0AAV4EV21</accession>
<feature type="region of interest" description="Disordered" evidence="1">
    <location>
        <begin position="65"/>
        <end position="96"/>
    </location>
</feature>
<keyword evidence="3" id="KW-1185">Reference proteome</keyword>
<feature type="compositionally biased region" description="Basic residues" evidence="1">
    <location>
        <begin position="129"/>
        <end position="150"/>
    </location>
</feature>
<dbReference type="AlphaFoldDB" id="A0AAV4EV21"/>
<name>A0AAV4EV21_9GAST</name>
<evidence type="ECO:0000313" key="3">
    <source>
        <dbReference type="Proteomes" id="UP000762676"/>
    </source>
</evidence>
<proteinExistence type="predicted"/>
<comment type="caution">
    <text evidence="2">The sequence shown here is derived from an EMBL/GenBank/DDBJ whole genome shotgun (WGS) entry which is preliminary data.</text>
</comment>
<sequence>MPGLSSLGPACMDQWVAFLDLRIPEERHQAFLPECEENPQNPQQNAMFKYINKTYELGRRLVKGPRHSSVHQARGDKFATGTIQPSTPRREKRPKARIKEINILQLNICGITKKKTELAKILYENKPKGYKAKPKHQAIRPTAKKGRTSKLSRSSTGPPSKPEKNMQQTSKGRPRKDSLIKRLASTSWGSDMDTLRSLYLGYVRSVLDYNLCLQASSSKTV</sequence>